<dbReference type="Pfam" id="PF00440">
    <property type="entry name" value="TetR_N"/>
    <property type="match status" value="1"/>
</dbReference>
<proteinExistence type="predicted"/>
<sequence length="130" mass="15093">MITIADRSRVARATLYNHFRDKEEILHALFDSEIARMSELAKGASHRTEALYLLSRDIFDNSALRKVAELEPHLIARMVTISESEKWSEVRKTLQSVLYCSRESGELVLRWLLSQFFSPISLPFRWLPQG</sequence>
<gene>
    <name evidence="4" type="ORF">EBT44_04765</name>
</gene>
<dbReference type="PROSITE" id="PS50977">
    <property type="entry name" value="HTH_TETR_2"/>
    <property type="match status" value="1"/>
</dbReference>
<dbReference type="SUPFAM" id="SSF46689">
    <property type="entry name" value="Homeodomain-like"/>
    <property type="match status" value="1"/>
</dbReference>
<dbReference type="Gene3D" id="1.10.357.10">
    <property type="entry name" value="Tetracycline Repressor, domain 2"/>
    <property type="match status" value="1"/>
</dbReference>
<accession>A0A965GDH2</accession>
<evidence type="ECO:0000256" key="1">
    <source>
        <dbReference type="ARBA" id="ARBA00023125"/>
    </source>
</evidence>
<organism evidence="4 5">
    <name type="scientific">Candidatus Fonsibacter lacus</name>
    <dbReference type="NCBI Taxonomy" id="2576439"/>
    <lineage>
        <taxon>Bacteria</taxon>
        <taxon>Pseudomonadati</taxon>
        <taxon>Pseudomonadota</taxon>
        <taxon>Alphaproteobacteria</taxon>
        <taxon>Candidatus Pelagibacterales</taxon>
        <taxon>Candidatus Pelagibacterales incertae sedis</taxon>
        <taxon>Candidatus Fonsibacter</taxon>
    </lineage>
</organism>
<evidence type="ECO:0000313" key="4">
    <source>
        <dbReference type="EMBL" id="NBR94131.1"/>
    </source>
</evidence>
<dbReference type="AlphaFoldDB" id="A0A965GDH2"/>
<protein>
    <submittedName>
        <fullName evidence="4">TetR/AcrR family transcriptional regulator</fullName>
    </submittedName>
</protein>
<feature type="domain" description="HTH tetR-type" evidence="3">
    <location>
        <begin position="1"/>
        <end position="37"/>
    </location>
</feature>
<comment type="caution">
    <text evidence="4">The sequence shown here is derived from an EMBL/GenBank/DDBJ whole genome shotgun (WGS) entry which is preliminary data.</text>
</comment>
<dbReference type="GO" id="GO:0003677">
    <property type="term" value="F:DNA binding"/>
    <property type="evidence" value="ECO:0007669"/>
    <property type="project" value="UniProtKB-UniRule"/>
</dbReference>
<dbReference type="InterPro" id="IPR001647">
    <property type="entry name" value="HTH_TetR"/>
</dbReference>
<dbReference type="EMBL" id="RFXN01000061">
    <property type="protein sequence ID" value="NBR94131.1"/>
    <property type="molecule type" value="Genomic_DNA"/>
</dbReference>
<dbReference type="Proteomes" id="UP000740727">
    <property type="component" value="Unassembled WGS sequence"/>
</dbReference>
<evidence type="ECO:0000259" key="3">
    <source>
        <dbReference type="PROSITE" id="PS50977"/>
    </source>
</evidence>
<name>A0A965GDH2_9PROT</name>
<reference evidence="4" key="1">
    <citation type="submission" date="2018-10" db="EMBL/GenBank/DDBJ databases">
        <title>Iterative Subtractive Binning of Freshwater Chronoseries Metagenomes Recovers Nearly Complete Genomes from over Four Hundred Novel Species.</title>
        <authorList>
            <person name="Rodriguez-R L.M."/>
            <person name="Tsementzi D."/>
            <person name="Luo C."/>
            <person name="Konstantinidis K.T."/>
        </authorList>
    </citation>
    <scope>NUCLEOTIDE SEQUENCE</scope>
    <source>
        <strain evidence="4">WB5_2A_028</strain>
    </source>
</reference>
<dbReference type="InterPro" id="IPR009057">
    <property type="entry name" value="Homeodomain-like_sf"/>
</dbReference>
<keyword evidence="1 2" id="KW-0238">DNA-binding</keyword>
<evidence type="ECO:0000313" key="5">
    <source>
        <dbReference type="Proteomes" id="UP000740727"/>
    </source>
</evidence>
<comment type="caution">
    <text evidence="2">Lacks conserved residue(s) required for the propagation of feature annotation.</text>
</comment>
<evidence type="ECO:0000256" key="2">
    <source>
        <dbReference type="PROSITE-ProRule" id="PRU00335"/>
    </source>
</evidence>